<dbReference type="PRINTS" id="PR00046">
    <property type="entry name" value="SIGMA70FCT"/>
</dbReference>
<dbReference type="CDD" id="cd06171">
    <property type="entry name" value="Sigma70_r4"/>
    <property type="match status" value="1"/>
</dbReference>
<feature type="domain" description="RNA polymerase sigma-70" evidence="6">
    <location>
        <begin position="262"/>
        <end position="288"/>
    </location>
</feature>
<reference evidence="7 8" key="1">
    <citation type="submission" date="2019-08" db="EMBL/GenBank/DDBJ databases">
        <title>Deep-cultivation of Planctomycetes and their phenomic and genomic characterization uncovers novel biology.</title>
        <authorList>
            <person name="Wiegand S."/>
            <person name="Jogler M."/>
            <person name="Boedeker C."/>
            <person name="Pinto D."/>
            <person name="Vollmers J."/>
            <person name="Rivas-Marin E."/>
            <person name="Kohn T."/>
            <person name="Peeters S.H."/>
            <person name="Heuer A."/>
            <person name="Rast P."/>
            <person name="Oberbeckmann S."/>
            <person name="Bunk B."/>
            <person name="Jeske O."/>
            <person name="Meyerdierks A."/>
            <person name="Storesund J.E."/>
            <person name="Kallscheuer N."/>
            <person name="Luecker S."/>
            <person name="Lage O.M."/>
            <person name="Pohl T."/>
            <person name="Merkel B.J."/>
            <person name="Hornburger P."/>
            <person name="Mueller R.-W."/>
            <person name="Bruemmer F."/>
            <person name="Labrenz M."/>
            <person name="Spormann A.M."/>
            <person name="Op den Camp H."/>
            <person name="Overmann J."/>
            <person name="Amann R."/>
            <person name="Jetten M.S.M."/>
            <person name="Mascher T."/>
            <person name="Medema M.H."/>
            <person name="Devos D.P."/>
            <person name="Kaster A.-K."/>
            <person name="Ovreas L."/>
            <person name="Rohde M."/>
            <person name="Galperin M.Y."/>
            <person name="Jogler C."/>
        </authorList>
    </citation>
    <scope>NUCLEOTIDE SEQUENCE [LARGE SCALE GENOMIC DNA]</scope>
    <source>
        <strain evidence="7 8">OJF2</strain>
    </source>
</reference>
<dbReference type="Pfam" id="PF04542">
    <property type="entry name" value="Sigma70_r2"/>
    <property type="match status" value="1"/>
</dbReference>
<dbReference type="InterPro" id="IPR036388">
    <property type="entry name" value="WH-like_DNA-bd_sf"/>
</dbReference>
<evidence type="ECO:0000259" key="6">
    <source>
        <dbReference type="PROSITE" id="PS00716"/>
    </source>
</evidence>
<dbReference type="Proteomes" id="UP000324233">
    <property type="component" value="Chromosome"/>
</dbReference>
<dbReference type="GO" id="GO:0006352">
    <property type="term" value="P:DNA-templated transcription initiation"/>
    <property type="evidence" value="ECO:0007669"/>
    <property type="project" value="InterPro"/>
</dbReference>
<dbReference type="GO" id="GO:0016987">
    <property type="term" value="F:sigma factor activity"/>
    <property type="evidence" value="ECO:0007669"/>
    <property type="project" value="UniProtKB-KW"/>
</dbReference>
<dbReference type="SUPFAM" id="SSF88946">
    <property type="entry name" value="Sigma2 domain of RNA polymerase sigma factors"/>
    <property type="match status" value="1"/>
</dbReference>
<dbReference type="Pfam" id="PF04545">
    <property type="entry name" value="Sigma70_r4"/>
    <property type="match status" value="1"/>
</dbReference>
<accession>A0A5B9W2A8</accession>
<protein>
    <submittedName>
        <fullName evidence="7">RNA polymerase sigma factor SigA</fullName>
    </submittedName>
</protein>
<dbReference type="NCBIfam" id="TIGR02937">
    <property type="entry name" value="sigma70-ECF"/>
    <property type="match status" value="1"/>
</dbReference>
<evidence type="ECO:0000313" key="7">
    <source>
        <dbReference type="EMBL" id="QEH34130.1"/>
    </source>
</evidence>
<evidence type="ECO:0000256" key="2">
    <source>
        <dbReference type="ARBA" id="ARBA00023082"/>
    </source>
</evidence>
<dbReference type="InterPro" id="IPR014284">
    <property type="entry name" value="RNA_pol_sigma-70_dom"/>
</dbReference>
<dbReference type="Gene3D" id="1.10.601.10">
    <property type="entry name" value="RNA Polymerase Primary Sigma Factor"/>
    <property type="match status" value="1"/>
</dbReference>
<dbReference type="PANTHER" id="PTHR30603:SF47">
    <property type="entry name" value="RNA POLYMERASE SIGMA FACTOR SIGD, CHLOROPLASTIC"/>
    <property type="match status" value="1"/>
</dbReference>
<dbReference type="PROSITE" id="PS00716">
    <property type="entry name" value="SIGMA70_2"/>
    <property type="match status" value="1"/>
</dbReference>
<keyword evidence="2" id="KW-0731">Sigma factor</keyword>
<dbReference type="SUPFAM" id="SSF88659">
    <property type="entry name" value="Sigma3 and sigma4 domains of RNA polymerase sigma factors"/>
    <property type="match status" value="1"/>
</dbReference>
<dbReference type="PANTHER" id="PTHR30603">
    <property type="entry name" value="RNA POLYMERASE SIGMA FACTOR RPO"/>
    <property type="match status" value="1"/>
</dbReference>
<organism evidence="7 8">
    <name type="scientific">Aquisphaera giovannonii</name>
    <dbReference type="NCBI Taxonomy" id="406548"/>
    <lineage>
        <taxon>Bacteria</taxon>
        <taxon>Pseudomonadati</taxon>
        <taxon>Planctomycetota</taxon>
        <taxon>Planctomycetia</taxon>
        <taxon>Isosphaerales</taxon>
        <taxon>Isosphaeraceae</taxon>
        <taxon>Aquisphaera</taxon>
    </lineage>
</organism>
<dbReference type="InterPro" id="IPR007630">
    <property type="entry name" value="RNA_pol_sigma70_r4"/>
</dbReference>
<name>A0A5B9W2A8_9BACT</name>
<evidence type="ECO:0000313" key="8">
    <source>
        <dbReference type="Proteomes" id="UP000324233"/>
    </source>
</evidence>
<dbReference type="InterPro" id="IPR013324">
    <property type="entry name" value="RNA_pol_sigma_r3/r4-like"/>
</dbReference>
<keyword evidence="1" id="KW-0805">Transcription regulation</keyword>
<dbReference type="AlphaFoldDB" id="A0A5B9W2A8"/>
<dbReference type="KEGG" id="agv:OJF2_26650"/>
<evidence type="ECO:0000256" key="5">
    <source>
        <dbReference type="SAM" id="MobiDB-lite"/>
    </source>
</evidence>
<dbReference type="InterPro" id="IPR007627">
    <property type="entry name" value="RNA_pol_sigma70_r2"/>
</dbReference>
<gene>
    <name evidence="7" type="primary">sigA_4</name>
    <name evidence="7" type="ORF">OJF2_26650</name>
</gene>
<evidence type="ECO:0000256" key="3">
    <source>
        <dbReference type="ARBA" id="ARBA00023125"/>
    </source>
</evidence>
<dbReference type="GO" id="GO:0003677">
    <property type="term" value="F:DNA binding"/>
    <property type="evidence" value="ECO:0007669"/>
    <property type="project" value="UniProtKB-KW"/>
</dbReference>
<evidence type="ECO:0000256" key="4">
    <source>
        <dbReference type="ARBA" id="ARBA00023163"/>
    </source>
</evidence>
<feature type="region of interest" description="Disordered" evidence="5">
    <location>
        <begin position="159"/>
        <end position="182"/>
    </location>
</feature>
<dbReference type="InterPro" id="IPR050239">
    <property type="entry name" value="Sigma-70_RNA_pol_init_factors"/>
</dbReference>
<evidence type="ECO:0000256" key="1">
    <source>
        <dbReference type="ARBA" id="ARBA00023015"/>
    </source>
</evidence>
<keyword evidence="3" id="KW-0238">DNA-binding</keyword>
<keyword evidence="8" id="KW-1185">Reference proteome</keyword>
<keyword evidence="4" id="KW-0804">Transcription</keyword>
<dbReference type="InterPro" id="IPR000943">
    <property type="entry name" value="RNA_pol_sigma70"/>
</dbReference>
<proteinExistence type="predicted"/>
<sequence>MLNADEERSLLERLGECKRKLAAALADVRSVDVPTAADDPHALARYIAIASAGLVDGVTGAQLGAVYRTYMGLRERLAMANVKLVAHVAKRFRDRGIPYGDLLQEGFCGLLEAIDRFDLKHETKLATYATWWIRQSIQQAVAAGAYPVRLTTRHLRQLAQNQHEIDSRSRGADGLPQGEPAETGGEVIRRIHAATRPAVSLDAALERNQGFSLRQAIGSEASDEIDDMDVEETVGRIVHALRPREQEVLSLRFGLGGRPRLSLSQVGEALSVSKERVRQIQDRAIEKLRKIADEEHLARRLALEP</sequence>
<dbReference type="EMBL" id="CP042997">
    <property type="protein sequence ID" value="QEH34130.1"/>
    <property type="molecule type" value="Genomic_DNA"/>
</dbReference>
<dbReference type="Gene3D" id="1.10.10.10">
    <property type="entry name" value="Winged helix-like DNA-binding domain superfamily/Winged helix DNA-binding domain"/>
    <property type="match status" value="1"/>
</dbReference>
<dbReference type="InterPro" id="IPR013325">
    <property type="entry name" value="RNA_pol_sigma_r2"/>
</dbReference>